<comment type="caution">
    <text evidence="1">The sequence shown here is derived from an EMBL/GenBank/DDBJ whole genome shotgun (WGS) entry which is preliminary data.</text>
</comment>
<accession>F5RJT1</accession>
<dbReference type="AlphaFoldDB" id="F5RJT1"/>
<protein>
    <submittedName>
        <fullName evidence="1">Rrf2 family transcriptional regulator</fullName>
    </submittedName>
</protein>
<keyword evidence="2" id="KW-1185">Reference proteome</keyword>
<dbReference type="STRING" id="888060.HMPREF9081_0550"/>
<reference evidence="1 2" key="1">
    <citation type="submission" date="2011-04" db="EMBL/GenBank/DDBJ databases">
        <authorList>
            <person name="Muzny D."/>
            <person name="Qin X."/>
            <person name="Deng J."/>
            <person name="Jiang H."/>
            <person name="Liu Y."/>
            <person name="Qu J."/>
            <person name="Song X.-Z."/>
            <person name="Zhang L."/>
            <person name="Thornton R."/>
            <person name="Coyle M."/>
            <person name="Francisco L."/>
            <person name="Jackson L."/>
            <person name="Javaid M."/>
            <person name="Korchina V."/>
            <person name="Kovar C."/>
            <person name="Mata R."/>
            <person name="Mathew T."/>
            <person name="Ngo R."/>
            <person name="Nguyen L."/>
            <person name="Nguyen N."/>
            <person name="Okwuonu G."/>
            <person name="Ongeri F."/>
            <person name="Pham C."/>
            <person name="Simmons D."/>
            <person name="Wilczek-Boney K."/>
            <person name="Hale W."/>
            <person name="Jakkamsetti A."/>
            <person name="Pham P."/>
            <person name="Ruth R."/>
            <person name="San Lucas F."/>
            <person name="Warren J."/>
            <person name="Zhang J."/>
            <person name="Zhao Z."/>
            <person name="Zhou C."/>
            <person name="Zhu D."/>
            <person name="Lee S."/>
            <person name="Bess C."/>
            <person name="Blankenburg K."/>
            <person name="Forbes L."/>
            <person name="Fu Q."/>
            <person name="Gubbala S."/>
            <person name="Hirani K."/>
            <person name="Jayaseelan J.C."/>
            <person name="Lara F."/>
            <person name="Munidasa M."/>
            <person name="Palculict T."/>
            <person name="Patil S."/>
            <person name="Pu L.-L."/>
            <person name="Saada N."/>
            <person name="Tang L."/>
            <person name="Weissenberger G."/>
            <person name="Zhu Y."/>
            <person name="Hemphill L."/>
            <person name="Shang Y."/>
            <person name="Youmans B."/>
            <person name="Ayvaz T."/>
            <person name="Ross M."/>
            <person name="Santibanez J."/>
            <person name="Aqrawi P."/>
            <person name="Gross S."/>
            <person name="Joshi V."/>
            <person name="Fowler G."/>
            <person name="Nazareth L."/>
            <person name="Reid J."/>
            <person name="Worley K."/>
            <person name="Petrosino J."/>
            <person name="Highlander S."/>
            <person name="Gibbs R."/>
        </authorList>
    </citation>
    <scope>NUCLEOTIDE SEQUENCE [LARGE SCALE GENOMIC DNA]</scope>
    <source>
        <strain evidence="1 2">DSM 2778</strain>
    </source>
</reference>
<dbReference type="PANTHER" id="PTHR33221">
    <property type="entry name" value="WINGED HELIX-TURN-HELIX TRANSCRIPTIONAL REGULATOR, RRF2 FAMILY"/>
    <property type="match status" value="1"/>
</dbReference>
<dbReference type="Gene3D" id="1.10.10.10">
    <property type="entry name" value="Winged helix-like DNA-binding domain superfamily/Winged helix DNA-binding domain"/>
    <property type="match status" value="1"/>
</dbReference>
<proteinExistence type="predicted"/>
<dbReference type="GO" id="GO:0003700">
    <property type="term" value="F:DNA-binding transcription factor activity"/>
    <property type="evidence" value="ECO:0007669"/>
    <property type="project" value="TreeGrafter"/>
</dbReference>
<sequence>MISDLYFFAVRCIIQIQNNGGYNMQISSRFTIAIHILICVELYGEQAPATSETLAGSIGVHPVVIRRILGQLRRAGLITVARGREGGAHIARPLSDTTLADIFRAVESIGDDTLFSFHENPNPACPVGRSIHAILDRRLDAIQRAMERAMESVTLADVIAEAREQVEAE</sequence>
<dbReference type="SUPFAM" id="SSF46785">
    <property type="entry name" value="Winged helix' DNA-binding domain"/>
    <property type="match status" value="1"/>
</dbReference>
<dbReference type="eggNOG" id="COG1959">
    <property type="taxonomic scope" value="Bacteria"/>
</dbReference>
<gene>
    <name evidence="1" type="ORF">HMPREF9081_0550</name>
</gene>
<dbReference type="InterPro" id="IPR036388">
    <property type="entry name" value="WH-like_DNA-bd_sf"/>
</dbReference>
<dbReference type="GO" id="GO:0005829">
    <property type="term" value="C:cytosol"/>
    <property type="evidence" value="ECO:0007669"/>
    <property type="project" value="TreeGrafter"/>
</dbReference>
<dbReference type="Pfam" id="PF02082">
    <property type="entry name" value="Rrf2"/>
    <property type="match status" value="1"/>
</dbReference>
<dbReference type="Proteomes" id="UP000004067">
    <property type="component" value="Unassembled WGS sequence"/>
</dbReference>
<dbReference type="InterPro" id="IPR036390">
    <property type="entry name" value="WH_DNA-bd_sf"/>
</dbReference>
<dbReference type="PANTHER" id="PTHR33221:SF15">
    <property type="entry name" value="HTH-TYPE TRANSCRIPTIONAL REGULATOR YWGB-RELATED"/>
    <property type="match status" value="1"/>
</dbReference>
<evidence type="ECO:0000313" key="2">
    <source>
        <dbReference type="Proteomes" id="UP000004067"/>
    </source>
</evidence>
<dbReference type="HOGENOM" id="CLU_107144_4_2_9"/>
<dbReference type="EMBL" id="AFHQ01000017">
    <property type="protein sequence ID" value="EGK61469.1"/>
    <property type="molecule type" value="Genomic_DNA"/>
</dbReference>
<dbReference type="PROSITE" id="PS51197">
    <property type="entry name" value="HTH_RRF2_2"/>
    <property type="match status" value="1"/>
</dbReference>
<evidence type="ECO:0000313" key="1">
    <source>
        <dbReference type="EMBL" id="EGK61469.1"/>
    </source>
</evidence>
<dbReference type="FunFam" id="1.10.10.10:FF:000138">
    <property type="entry name" value="Rrf2 family transcriptional regulator"/>
    <property type="match status" value="1"/>
</dbReference>
<dbReference type="InterPro" id="IPR000944">
    <property type="entry name" value="Tscrpt_reg_Rrf2"/>
</dbReference>
<organism evidence="1 2">
    <name type="scientific">Centipeda periodontii DSM 2778</name>
    <dbReference type="NCBI Taxonomy" id="888060"/>
    <lineage>
        <taxon>Bacteria</taxon>
        <taxon>Bacillati</taxon>
        <taxon>Bacillota</taxon>
        <taxon>Negativicutes</taxon>
        <taxon>Selenomonadales</taxon>
        <taxon>Selenomonadaceae</taxon>
        <taxon>Centipeda</taxon>
    </lineage>
</organism>
<name>F5RJT1_9FIRM</name>